<dbReference type="InterPro" id="IPR036188">
    <property type="entry name" value="FAD/NAD-bd_sf"/>
</dbReference>
<organism evidence="9 10">
    <name type="scientific">Paraherbaspirillum soli</name>
    <dbReference type="NCBI Taxonomy" id="631222"/>
    <lineage>
        <taxon>Bacteria</taxon>
        <taxon>Pseudomonadati</taxon>
        <taxon>Pseudomonadota</taxon>
        <taxon>Betaproteobacteria</taxon>
        <taxon>Burkholderiales</taxon>
        <taxon>Oxalobacteraceae</taxon>
        <taxon>Paraherbaspirillum</taxon>
    </lineage>
</organism>
<keyword evidence="6" id="KW-0560">Oxidoreductase</keyword>
<dbReference type="PANTHER" id="PTHR43876:SF7">
    <property type="entry name" value="UBIQUINONE BIOSYNTHESIS MONOOXYGENASE COQ6, MITOCHONDRIAL"/>
    <property type="match status" value="1"/>
</dbReference>
<name>A0ABW0MHY0_9BURK</name>
<dbReference type="PRINTS" id="PR00420">
    <property type="entry name" value="RNGMNOXGNASE"/>
</dbReference>
<gene>
    <name evidence="9" type="ORF">ACFPM8_21045</name>
</gene>
<accession>A0ABW0MHY0</accession>
<comment type="pathway">
    <text evidence="2">Cofactor biosynthesis; ubiquinone biosynthesis.</text>
</comment>
<dbReference type="Proteomes" id="UP001596045">
    <property type="component" value="Unassembled WGS sequence"/>
</dbReference>
<evidence type="ECO:0000256" key="4">
    <source>
        <dbReference type="ARBA" id="ARBA00022630"/>
    </source>
</evidence>
<evidence type="ECO:0000259" key="8">
    <source>
        <dbReference type="Pfam" id="PF01494"/>
    </source>
</evidence>
<proteinExistence type="inferred from homology"/>
<evidence type="ECO:0000256" key="5">
    <source>
        <dbReference type="ARBA" id="ARBA00022827"/>
    </source>
</evidence>
<evidence type="ECO:0000256" key="1">
    <source>
        <dbReference type="ARBA" id="ARBA00001974"/>
    </source>
</evidence>
<evidence type="ECO:0000256" key="7">
    <source>
        <dbReference type="ARBA" id="ARBA00023033"/>
    </source>
</evidence>
<comment type="caution">
    <text evidence="9">The sequence shown here is derived from an EMBL/GenBank/DDBJ whole genome shotgun (WGS) entry which is preliminary data.</text>
</comment>
<dbReference type="InterPro" id="IPR051205">
    <property type="entry name" value="UbiH/COQ6_monooxygenase"/>
</dbReference>
<dbReference type="PROSITE" id="PS01304">
    <property type="entry name" value="UBIH"/>
    <property type="match status" value="1"/>
</dbReference>
<keyword evidence="7 9" id="KW-0503">Monooxygenase</keyword>
<reference evidence="10" key="1">
    <citation type="journal article" date="2019" name="Int. J. Syst. Evol. Microbiol.">
        <title>The Global Catalogue of Microorganisms (GCM) 10K type strain sequencing project: providing services to taxonomists for standard genome sequencing and annotation.</title>
        <authorList>
            <consortium name="The Broad Institute Genomics Platform"/>
            <consortium name="The Broad Institute Genome Sequencing Center for Infectious Disease"/>
            <person name="Wu L."/>
            <person name="Ma J."/>
        </authorList>
    </citation>
    <scope>NUCLEOTIDE SEQUENCE [LARGE SCALE GENOMIC DNA]</scope>
    <source>
        <strain evidence="10">JCM 17066</strain>
    </source>
</reference>
<evidence type="ECO:0000256" key="2">
    <source>
        <dbReference type="ARBA" id="ARBA00004749"/>
    </source>
</evidence>
<keyword evidence="10" id="KW-1185">Reference proteome</keyword>
<dbReference type="InterPro" id="IPR002938">
    <property type="entry name" value="FAD-bd"/>
</dbReference>
<dbReference type="Pfam" id="PF01494">
    <property type="entry name" value="FAD_binding_3"/>
    <property type="match status" value="1"/>
</dbReference>
<sequence length="402" mass="43037">MTKHQSDICIVGNGAIGKVAALGLAQIGLRVTLLGAAPGPAPLAMSDAWDTRVYALNHVARNLLATVKVWDALDSARIAAVEGMTVKGGTADAAGNLMFDAYSARVEALAWIVEDRNLNQALDAALRFASNVRVVSGRAKTMQVDAAGASLQLESGETFGAALIIGADGAQSWVRSQCEIGIDYRSYKQRAVVANFECERLHHGVAYQWFTETEGIVALLPLPGKRVSLVWSAPDALAQTLLDEPLSQLAARLSTLVGDKLGQLHPLQPEAAQAFPLSLLRTHALVAPSVALIGDAAHVVHPLAGQGMNLGFADVAALIKVLAERGTHRDCGDAGVLARYARLRKEETLLMQMTTDGLERLFAVDFEPLRMVRNVGLNLLDKLPVLKRRLMTHALGRTLEKD</sequence>
<keyword evidence="5" id="KW-0274">FAD</keyword>
<keyword evidence="4" id="KW-0285">Flavoprotein</keyword>
<dbReference type="EMBL" id="JBHSMT010000031">
    <property type="protein sequence ID" value="MFC5476461.1"/>
    <property type="molecule type" value="Genomic_DNA"/>
</dbReference>
<evidence type="ECO:0000313" key="9">
    <source>
        <dbReference type="EMBL" id="MFC5476461.1"/>
    </source>
</evidence>
<dbReference type="GO" id="GO:0004497">
    <property type="term" value="F:monooxygenase activity"/>
    <property type="evidence" value="ECO:0007669"/>
    <property type="project" value="UniProtKB-KW"/>
</dbReference>
<dbReference type="InterPro" id="IPR010971">
    <property type="entry name" value="UbiH/COQ6"/>
</dbReference>
<dbReference type="InterPro" id="IPR018168">
    <property type="entry name" value="Ubi_Hdrlase_CS"/>
</dbReference>
<feature type="domain" description="FAD-binding" evidence="8">
    <location>
        <begin position="6"/>
        <end position="343"/>
    </location>
</feature>
<dbReference type="SUPFAM" id="SSF51905">
    <property type="entry name" value="FAD/NAD(P)-binding domain"/>
    <property type="match status" value="1"/>
</dbReference>
<dbReference type="NCBIfam" id="TIGR01988">
    <property type="entry name" value="Ubi-OHases"/>
    <property type="match status" value="1"/>
</dbReference>
<protein>
    <submittedName>
        <fullName evidence="9">FAD-dependent monooxygenase</fullName>
    </submittedName>
</protein>
<dbReference type="RefSeq" id="WP_379000680.1">
    <property type="nucleotide sequence ID" value="NZ_JBHSMT010000031.1"/>
</dbReference>
<evidence type="ECO:0000313" key="10">
    <source>
        <dbReference type="Proteomes" id="UP001596045"/>
    </source>
</evidence>
<dbReference type="Gene3D" id="3.50.50.60">
    <property type="entry name" value="FAD/NAD(P)-binding domain"/>
    <property type="match status" value="2"/>
</dbReference>
<comment type="similarity">
    <text evidence="3">Belongs to the UbiH/COQ6 family.</text>
</comment>
<comment type="cofactor">
    <cofactor evidence="1">
        <name>FAD</name>
        <dbReference type="ChEBI" id="CHEBI:57692"/>
    </cofactor>
</comment>
<dbReference type="PANTHER" id="PTHR43876">
    <property type="entry name" value="UBIQUINONE BIOSYNTHESIS MONOOXYGENASE COQ6, MITOCHONDRIAL"/>
    <property type="match status" value="1"/>
</dbReference>
<evidence type="ECO:0000256" key="3">
    <source>
        <dbReference type="ARBA" id="ARBA00005349"/>
    </source>
</evidence>
<evidence type="ECO:0000256" key="6">
    <source>
        <dbReference type="ARBA" id="ARBA00023002"/>
    </source>
</evidence>